<proteinExistence type="inferred from homology"/>
<dbReference type="Gene3D" id="3.90.226.10">
    <property type="entry name" value="2-enoyl-CoA Hydratase, Chain A, domain 1"/>
    <property type="match status" value="1"/>
</dbReference>
<dbReference type="AlphaFoldDB" id="A0A8S3DFF0"/>
<dbReference type="CDD" id="cd06558">
    <property type="entry name" value="crotonase-like"/>
    <property type="match status" value="1"/>
</dbReference>
<comment type="similarity">
    <text evidence="1 2">Belongs to the enoyl-CoA hydratase/isomerase family.</text>
</comment>
<name>A0A8S3DFF0_9BILA</name>
<dbReference type="PANTHER" id="PTHR43802">
    <property type="entry name" value="ENOYL-COA HYDRATASE"/>
    <property type="match status" value="1"/>
</dbReference>
<dbReference type="Pfam" id="PF00378">
    <property type="entry name" value="ECH_1"/>
    <property type="match status" value="1"/>
</dbReference>
<evidence type="ECO:0000256" key="1">
    <source>
        <dbReference type="ARBA" id="ARBA00005254"/>
    </source>
</evidence>
<evidence type="ECO:0000313" key="4">
    <source>
        <dbReference type="Proteomes" id="UP000681720"/>
    </source>
</evidence>
<dbReference type="InterPro" id="IPR018376">
    <property type="entry name" value="Enoyl-CoA_hyd/isom_CS"/>
</dbReference>
<reference evidence="3" key="1">
    <citation type="submission" date="2021-02" db="EMBL/GenBank/DDBJ databases">
        <authorList>
            <person name="Nowell W R."/>
        </authorList>
    </citation>
    <scope>NUCLEOTIDE SEQUENCE</scope>
</reference>
<protein>
    <submittedName>
        <fullName evidence="3">Uncharacterized protein</fullName>
    </submittedName>
</protein>
<gene>
    <name evidence="3" type="ORF">GIL414_LOCUS57859</name>
</gene>
<dbReference type="PROSITE" id="PS00166">
    <property type="entry name" value="ENOYL_COA_HYDRATASE"/>
    <property type="match status" value="1"/>
</dbReference>
<evidence type="ECO:0000256" key="2">
    <source>
        <dbReference type="RuleBase" id="RU003707"/>
    </source>
</evidence>
<evidence type="ECO:0000313" key="3">
    <source>
        <dbReference type="EMBL" id="CAF5010974.1"/>
    </source>
</evidence>
<dbReference type="InterPro" id="IPR001753">
    <property type="entry name" value="Enoyl-CoA_hydra/iso"/>
</dbReference>
<feature type="non-terminal residue" evidence="3">
    <location>
        <position position="1"/>
    </location>
</feature>
<accession>A0A8S3DFF0</accession>
<dbReference type="GO" id="GO:0003824">
    <property type="term" value="F:catalytic activity"/>
    <property type="evidence" value="ECO:0007669"/>
    <property type="project" value="InterPro"/>
</dbReference>
<sequence>KKPLIAAVAGPCVAGGLELSLLADMRVGEESSKYGVLCRRFGVPLIDGGTVRLPHLIGLSRALDLILTGRTVHAQEAFNIGLINRLVPDGQCLEEAIRLAKDILRFPYECMNTDRISAYFSVSNTIDDSLKQEYEQGIKLIERVSIPGAKHFIEDKQGRSGKYDDIK</sequence>
<dbReference type="InterPro" id="IPR029045">
    <property type="entry name" value="ClpP/crotonase-like_dom_sf"/>
</dbReference>
<comment type="caution">
    <text evidence="3">The sequence shown here is derived from an EMBL/GenBank/DDBJ whole genome shotgun (WGS) entry which is preliminary data.</text>
</comment>
<dbReference type="PANTHER" id="PTHR43802:SF1">
    <property type="entry name" value="IP11341P-RELATED"/>
    <property type="match status" value="1"/>
</dbReference>
<dbReference type="Proteomes" id="UP000681720">
    <property type="component" value="Unassembled WGS sequence"/>
</dbReference>
<dbReference type="Gene3D" id="1.10.287.2460">
    <property type="match status" value="1"/>
</dbReference>
<dbReference type="SUPFAM" id="SSF52096">
    <property type="entry name" value="ClpP/crotonase"/>
    <property type="match status" value="1"/>
</dbReference>
<dbReference type="EMBL" id="CAJOBJ010211014">
    <property type="protein sequence ID" value="CAF5010974.1"/>
    <property type="molecule type" value="Genomic_DNA"/>
</dbReference>
<organism evidence="3 4">
    <name type="scientific">Rotaria magnacalcarata</name>
    <dbReference type="NCBI Taxonomy" id="392030"/>
    <lineage>
        <taxon>Eukaryota</taxon>
        <taxon>Metazoa</taxon>
        <taxon>Spiralia</taxon>
        <taxon>Gnathifera</taxon>
        <taxon>Rotifera</taxon>
        <taxon>Eurotatoria</taxon>
        <taxon>Bdelloidea</taxon>
        <taxon>Philodinida</taxon>
        <taxon>Philodinidae</taxon>
        <taxon>Rotaria</taxon>
    </lineage>
</organism>